<keyword evidence="4" id="KW-1185">Reference proteome</keyword>
<evidence type="ECO:0000256" key="2">
    <source>
        <dbReference type="SAM" id="MobiDB-lite"/>
    </source>
</evidence>
<organism evidence="3 4">
    <name type="scientific">Chionoecetes opilio</name>
    <name type="common">Atlantic snow crab</name>
    <name type="synonym">Cancer opilio</name>
    <dbReference type="NCBI Taxonomy" id="41210"/>
    <lineage>
        <taxon>Eukaryota</taxon>
        <taxon>Metazoa</taxon>
        <taxon>Ecdysozoa</taxon>
        <taxon>Arthropoda</taxon>
        <taxon>Crustacea</taxon>
        <taxon>Multicrustacea</taxon>
        <taxon>Malacostraca</taxon>
        <taxon>Eumalacostraca</taxon>
        <taxon>Eucarida</taxon>
        <taxon>Decapoda</taxon>
        <taxon>Pleocyemata</taxon>
        <taxon>Brachyura</taxon>
        <taxon>Eubrachyura</taxon>
        <taxon>Majoidea</taxon>
        <taxon>Majidae</taxon>
        <taxon>Chionoecetes</taxon>
    </lineage>
</organism>
<feature type="region of interest" description="Disordered" evidence="2">
    <location>
        <begin position="206"/>
        <end position="242"/>
    </location>
</feature>
<comment type="caution">
    <text evidence="3">The sequence shown here is derived from an EMBL/GenBank/DDBJ whole genome shotgun (WGS) entry which is preliminary data.</text>
</comment>
<protein>
    <submittedName>
        <fullName evidence="3">Uncharacterized protein</fullName>
    </submittedName>
</protein>
<keyword evidence="1" id="KW-0175">Coiled coil</keyword>
<evidence type="ECO:0000313" key="4">
    <source>
        <dbReference type="Proteomes" id="UP000770661"/>
    </source>
</evidence>
<dbReference type="Proteomes" id="UP000770661">
    <property type="component" value="Unassembled WGS sequence"/>
</dbReference>
<reference evidence="3" key="1">
    <citation type="submission" date="2020-07" db="EMBL/GenBank/DDBJ databases">
        <title>The High-quality genome of the commercially important snow crab, Chionoecetes opilio.</title>
        <authorList>
            <person name="Jeong J.-H."/>
            <person name="Ryu S."/>
        </authorList>
    </citation>
    <scope>NUCLEOTIDE SEQUENCE</scope>
    <source>
        <strain evidence="3">MADBK_172401_WGS</strain>
        <tissue evidence="3">Digestive gland</tissue>
    </source>
</reference>
<dbReference type="AlphaFoldDB" id="A0A8J4XXR6"/>
<dbReference type="OrthoDB" id="6369066at2759"/>
<sequence>MRTESDLSHGNLATLVEEVAQMEEKIQAEEAQVNTAVMLTEIGKEKKSRQELQGELDEVKRLVSKMNRQAEDRSQLDIHTKETKDLQNKIQFLKRKHAEELEHLLGEMPEDNIKNKLETCLVNLRKCIADCRVSLSSLNKRKTQLDTTIKSHRAQADRKEEEIKGDTGRAVMVVPHQHRGHRQDSDGFCLTSTGDTGRTVMVVPHQHRGHRQDSDGCASPAQGTQAGRDGCASPAQGTQAGP</sequence>
<evidence type="ECO:0000313" key="3">
    <source>
        <dbReference type="EMBL" id="KAG0716590.1"/>
    </source>
</evidence>
<proteinExistence type="predicted"/>
<feature type="coiled-coil region" evidence="1">
    <location>
        <begin position="12"/>
        <end position="96"/>
    </location>
</feature>
<name>A0A8J4XXR6_CHIOP</name>
<gene>
    <name evidence="3" type="ORF">GWK47_009287</name>
</gene>
<evidence type="ECO:0000256" key="1">
    <source>
        <dbReference type="SAM" id="Coils"/>
    </source>
</evidence>
<dbReference type="EMBL" id="JACEEZ010018728">
    <property type="protein sequence ID" value="KAG0716590.1"/>
    <property type="molecule type" value="Genomic_DNA"/>
</dbReference>
<accession>A0A8J4XXR6</accession>